<comment type="caution">
    <text evidence="1">The sequence shown here is derived from an EMBL/GenBank/DDBJ whole genome shotgun (WGS) entry which is preliminary data.</text>
</comment>
<sequence length="492" mass="53999">MGDSMKEVVEKLDPVARRLVPPNINLGTLVPLKTNLELKDNLSLGFAYITRAPNKVTNSVVEIARALTSDDTAKNLPHLRRCVKPGDLPPHLKTQFMNEGNGRQVHFGKSNWLYILLGPKDDIRYEELVGRLATIDDIRDDIFVGVIPVPLLAPTSQMLASMWSAQFWQTIYRRNNPLGPHPSTITRFENYVSKDASVWMSLAHQIAKKAQKAGLGEPVGAVIVKRTIPGKSAGGKTVLKSAAAESDSSSDPNGSNVDAQSARGDIPSAETEYDGDPKQSDADGSNPEAQGEDQGEDASKQEIPVKEATEIVAIAGDARWHQQEGKAGRTGNPMAHAALRAISMVAQKLVRAEERPRSEPQIMEYETFQDKPLLGDEQIVYDADHPSPDGYLCHELELYMTHEPCIMCAMAILHSRMGRIVFRHRMPLTGGMCAEDRGYDACEASGLCEKGDCGGGQGLGLFYRKELNWSLLGWEWESNDAENVLVDAHLHA</sequence>
<name>A0ACC0DIQ5_9PEZI</name>
<dbReference type="Proteomes" id="UP001497680">
    <property type="component" value="Unassembled WGS sequence"/>
</dbReference>
<protein>
    <submittedName>
        <fullName evidence="1">Uncharacterized protein</fullName>
    </submittedName>
</protein>
<keyword evidence="2" id="KW-1185">Reference proteome</keyword>
<evidence type="ECO:0000313" key="1">
    <source>
        <dbReference type="EMBL" id="KAI6092731.1"/>
    </source>
</evidence>
<evidence type="ECO:0000313" key="2">
    <source>
        <dbReference type="Proteomes" id="UP001497680"/>
    </source>
</evidence>
<reference evidence="1 2" key="1">
    <citation type="journal article" date="2022" name="New Phytol.">
        <title>Ecological generalism drives hyperdiversity of secondary metabolite gene clusters in xylarialean endophytes.</title>
        <authorList>
            <person name="Franco M.E.E."/>
            <person name="Wisecaver J.H."/>
            <person name="Arnold A.E."/>
            <person name="Ju Y.M."/>
            <person name="Slot J.C."/>
            <person name="Ahrendt S."/>
            <person name="Moore L.P."/>
            <person name="Eastman K.E."/>
            <person name="Scott K."/>
            <person name="Konkel Z."/>
            <person name="Mondo S.J."/>
            <person name="Kuo A."/>
            <person name="Hayes R.D."/>
            <person name="Haridas S."/>
            <person name="Andreopoulos B."/>
            <person name="Riley R."/>
            <person name="LaButti K."/>
            <person name="Pangilinan J."/>
            <person name="Lipzen A."/>
            <person name="Amirebrahimi M."/>
            <person name="Yan J."/>
            <person name="Adam C."/>
            <person name="Keymanesh K."/>
            <person name="Ng V."/>
            <person name="Louie K."/>
            <person name="Northen T."/>
            <person name="Drula E."/>
            <person name="Henrissat B."/>
            <person name="Hsieh H.M."/>
            <person name="Youens-Clark K."/>
            <person name="Lutzoni F."/>
            <person name="Miadlikowska J."/>
            <person name="Eastwood D.C."/>
            <person name="Hamelin R.C."/>
            <person name="Grigoriev I.V."/>
            <person name="U'Ren J.M."/>
        </authorList>
    </citation>
    <scope>NUCLEOTIDE SEQUENCE [LARGE SCALE GENOMIC DNA]</scope>
    <source>
        <strain evidence="1 2">ER1909</strain>
    </source>
</reference>
<accession>A0ACC0DIQ5</accession>
<dbReference type="EMBL" id="MU394282">
    <property type="protein sequence ID" value="KAI6092731.1"/>
    <property type="molecule type" value="Genomic_DNA"/>
</dbReference>
<organism evidence="1 2">
    <name type="scientific">Hypoxylon rubiginosum</name>
    <dbReference type="NCBI Taxonomy" id="110542"/>
    <lineage>
        <taxon>Eukaryota</taxon>
        <taxon>Fungi</taxon>
        <taxon>Dikarya</taxon>
        <taxon>Ascomycota</taxon>
        <taxon>Pezizomycotina</taxon>
        <taxon>Sordariomycetes</taxon>
        <taxon>Xylariomycetidae</taxon>
        <taxon>Xylariales</taxon>
        <taxon>Hypoxylaceae</taxon>
        <taxon>Hypoxylon</taxon>
    </lineage>
</organism>
<proteinExistence type="predicted"/>
<gene>
    <name evidence="1" type="ORF">F4821DRAFT_223137</name>
</gene>